<protein>
    <recommendedName>
        <fullName evidence="5">CCT domain-containing protein</fullName>
    </recommendedName>
</protein>
<dbReference type="AlphaFoldDB" id="A0A7S3FA18"/>
<evidence type="ECO:0000256" key="4">
    <source>
        <dbReference type="SAM" id="MobiDB-lite"/>
    </source>
</evidence>
<dbReference type="GO" id="GO:0003700">
    <property type="term" value="F:DNA-binding transcription factor activity"/>
    <property type="evidence" value="ECO:0007669"/>
    <property type="project" value="TreeGrafter"/>
</dbReference>
<comment type="subcellular location">
    <subcellularLocation>
        <location evidence="1 3">Nucleus</location>
    </subcellularLocation>
</comment>
<dbReference type="PROSITE" id="PS51017">
    <property type="entry name" value="CCT"/>
    <property type="match status" value="1"/>
</dbReference>
<name>A0A7S3FA18_9VIRI</name>
<dbReference type="EMBL" id="HBHY01007126">
    <property type="protein sequence ID" value="CAE0133722.1"/>
    <property type="molecule type" value="Transcribed_RNA"/>
</dbReference>
<evidence type="ECO:0000313" key="6">
    <source>
        <dbReference type="EMBL" id="CAE0133722.1"/>
    </source>
</evidence>
<feature type="compositionally biased region" description="Low complexity" evidence="4">
    <location>
        <begin position="276"/>
        <end position="291"/>
    </location>
</feature>
<evidence type="ECO:0000256" key="2">
    <source>
        <dbReference type="ARBA" id="ARBA00023242"/>
    </source>
</evidence>
<evidence type="ECO:0000259" key="5">
    <source>
        <dbReference type="PROSITE" id="PS51017"/>
    </source>
</evidence>
<feature type="compositionally biased region" description="Acidic residues" evidence="4">
    <location>
        <begin position="242"/>
        <end position="256"/>
    </location>
</feature>
<dbReference type="InterPro" id="IPR045281">
    <property type="entry name" value="CONSTANS-like"/>
</dbReference>
<gene>
    <name evidence="6" type="ORF">PSIN1315_LOCUS4602</name>
</gene>
<dbReference type="Pfam" id="PF06203">
    <property type="entry name" value="CCT"/>
    <property type="match status" value="1"/>
</dbReference>
<evidence type="ECO:0000256" key="3">
    <source>
        <dbReference type="PROSITE-ProRule" id="PRU00357"/>
    </source>
</evidence>
<proteinExistence type="predicted"/>
<organism evidence="6">
    <name type="scientific">Prasinoderma singulare</name>
    <dbReference type="NCBI Taxonomy" id="676789"/>
    <lineage>
        <taxon>Eukaryota</taxon>
        <taxon>Viridiplantae</taxon>
        <taxon>Prasinodermophyta</taxon>
        <taxon>Prasinodermophyceae</taxon>
        <taxon>Prasinodermales</taxon>
        <taxon>Prasinodermaceae</taxon>
        <taxon>Prasinoderma</taxon>
    </lineage>
</organism>
<dbReference type="PANTHER" id="PTHR31319:SF97">
    <property type="entry name" value="CCT DOMAIN-CONTAINING PROTEIN"/>
    <property type="match status" value="1"/>
</dbReference>
<evidence type="ECO:0000256" key="1">
    <source>
        <dbReference type="ARBA" id="ARBA00004123"/>
    </source>
</evidence>
<sequence>MTASHMSHLSQMWMAGVPPQMLAQIAPGVMPGMLMPQGFPQASFMQAAMQAAMTDPLNPNGFSASNICVVPGAVTPVGQRGAVGVPMALHHPHPAGMPSLGPPPPGPPPPGLVLPPQAAAQVAAAQAAVQAAVAQGLAGSSPNTSVQAGIAGAVAAPTASDSSTGQKAVGSKAREAALQKFREKRKARCFTKKIRYMSRKKLAEQRPRHRGQFLKHDKSNTPSGATGGAAAGSTGASGEVSQEYEEEEEDDEDEEQTTANPAEDKGDKSQQPPPTAGAQPTVGTGQAATAA</sequence>
<keyword evidence="2 3" id="KW-0539">Nucleus</keyword>
<feature type="domain" description="CCT" evidence="5">
    <location>
        <begin position="174"/>
        <end position="216"/>
    </location>
</feature>
<feature type="region of interest" description="Disordered" evidence="4">
    <location>
        <begin position="192"/>
        <end position="291"/>
    </location>
</feature>
<dbReference type="InterPro" id="IPR010402">
    <property type="entry name" value="CCT_domain"/>
</dbReference>
<reference evidence="6" key="1">
    <citation type="submission" date="2021-01" db="EMBL/GenBank/DDBJ databases">
        <authorList>
            <person name="Corre E."/>
            <person name="Pelletier E."/>
            <person name="Niang G."/>
            <person name="Scheremetjew M."/>
            <person name="Finn R."/>
            <person name="Kale V."/>
            <person name="Holt S."/>
            <person name="Cochrane G."/>
            <person name="Meng A."/>
            <person name="Brown T."/>
            <person name="Cohen L."/>
        </authorList>
    </citation>
    <scope>NUCLEOTIDE SEQUENCE</scope>
    <source>
        <strain evidence="6">RCC927</strain>
    </source>
</reference>
<dbReference type="GO" id="GO:0005634">
    <property type="term" value="C:nucleus"/>
    <property type="evidence" value="ECO:0007669"/>
    <property type="project" value="UniProtKB-SubCell"/>
</dbReference>
<dbReference type="PANTHER" id="PTHR31319">
    <property type="entry name" value="ZINC FINGER PROTEIN CONSTANS-LIKE 4"/>
    <property type="match status" value="1"/>
</dbReference>
<accession>A0A7S3FA18</accession>